<name>A0A3N4JTI0_9PEZI</name>
<gene>
    <name evidence="2" type="ORF">L873DRAFT_906797</name>
</gene>
<protein>
    <submittedName>
        <fullName evidence="2">Uncharacterized protein</fullName>
    </submittedName>
</protein>
<feature type="compositionally biased region" description="Low complexity" evidence="1">
    <location>
        <begin position="210"/>
        <end position="222"/>
    </location>
</feature>
<reference evidence="2 3" key="1">
    <citation type="journal article" date="2018" name="Nat. Ecol. Evol.">
        <title>Pezizomycetes genomes reveal the molecular basis of ectomycorrhizal truffle lifestyle.</title>
        <authorList>
            <person name="Murat C."/>
            <person name="Payen T."/>
            <person name="Noel B."/>
            <person name="Kuo A."/>
            <person name="Morin E."/>
            <person name="Chen J."/>
            <person name="Kohler A."/>
            <person name="Krizsan K."/>
            <person name="Balestrini R."/>
            <person name="Da Silva C."/>
            <person name="Montanini B."/>
            <person name="Hainaut M."/>
            <person name="Levati E."/>
            <person name="Barry K.W."/>
            <person name="Belfiori B."/>
            <person name="Cichocki N."/>
            <person name="Clum A."/>
            <person name="Dockter R.B."/>
            <person name="Fauchery L."/>
            <person name="Guy J."/>
            <person name="Iotti M."/>
            <person name="Le Tacon F."/>
            <person name="Lindquist E.A."/>
            <person name="Lipzen A."/>
            <person name="Malagnac F."/>
            <person name="Mello A."/>
            <person name="Molinier V."/>
            <person name="Miyauchi S."/>
            <person name="Poulain J."/>
            <person name="Riccioni C."/>
            <person name="Rubini A."/>
            <person name="Sitrit Y."/>
            <person name="Splivallo R."/>
            <person name="Traeger S."/>
            <person name="Wang M."/>
            <person name="Zifcakova L."/>
            <person name="Wipf D."/>
            <person name="Zambonelli A."/>
            <person name="Paolocci F."/>
            <person name="Nowrousian M."/>
            <person name="Ottonello S."/>
            <person name="Baldrian P."/>
            <person name="Spatafora J.W."/>
            <person name="Henrissat B."/>
            <person name="Nagy L.G."/>
            <person name="Aury J.M."/>
            <person name="Wincker P."/>
            <person name="Grigoriev I.V."/>
            <person name="Bonfante P."/>
            <person name="Martin F.M."/>
        </authorList>
    </citation>
    <scope>NUCLEOTIDE SEQUENCE [LARGE SCALE GENOMIC DNA]</scope>
    <source>
        <strain evidence="2 3">120613-1</strain>
    </source>
</reference>
<dbReference type="AlphaFoldDB" id="A0A3N4JTI0"/>
<evidence type="ECO:0000313" key="2">
    <source>
        <dbReference type="EMBL" id="RPA99460.1"/>
    </source>
</evidence>
<sequence length="402" mass="44583">MTSLFMCCPPTSFLCYLQFYHPPSSKKNQKKPNQESSISHQPSFHNVMSIEHNPYTHRETLESVDPFDGQWYSLEDVTLPSANELNPASPGPPTITPTAEFATSESILIDPPKKEYLYRGKKNFLIRGHINDYNSLIERKPPREERLSRTELLSEIFRVGILLDRLAKLEMLMEPSSVALYYTVQYALRGEFTTIEQAAIRGCGPQSFPVAPSAGSSSSPVPHLNEPPSAEGKKKKRVSLARKKVKSSKSGRGYNLNSCGAKFLRMGMEQTAIREHFNKAFDPWSAKDATTTTTTPTTPKRSPPPIDPVPAAATHLLPTSCRKPDTGTLPRAFHSPGNEFTSPIPVLPLPNFAPTDPPLNGNSSVQRPHPSSAPNTCLVLREAATKHWKNGRRARSSLRSQN</sequence>
<feature type="region of interest" description="Disordered" evidence="1">
    <location>
        <begin position="285"/>
        <end position="306"/>
    </location>
</feature>
<proteinExistence type="predicted"/>
<dbReference type="EMBL" id="ML120387">
    <property type="protein sequence ID" value="RPA99460.1"/>
    <property type="molecule type" value="Genomic_DNA"/>
</dbReference>
<evidence type="ECO:0000313" key="3">
    <source>
        <dbReference type="Proteomes" id="UP000276215"/>
    </source>
</evidence>
<dbReference type="Proteomes" id="UP000276215">
    <property type="component" value="Unassembled WGS sequence"/>
</dbReference>
<feature type="region of interest" description="Disordered" evidence="1">
    <location>
        <begin position="210"/>
        <end position="253"/>
    </location>
</feature>
<feature type="compositionally biased region" description="Basic residues" evidence="1">
    <location>
        <begin position="233"/>
        <end position="249"/>
    </location>
</feature>
<feature type="compositionally biased region" description="Low complexity" evidence="1">
    <location>
        <begin position="290"/>
        <end position="299"/>
    </location>
</feature>
<feature type="region of interest" description="Disordered" evidence="1">
    <location>
        <begin position="352"/>
        <end position="376"/>
    </location>
</feature>
<keyword evidence="3" id="KW-1185">Reference proteome</keyword>
<organism evidence="2 3">
    <name type="scientific">Choiromyces venosus 120613-1</name>
    <dbReference type="NCBI Taxonomy" id="1336337"/>
    <lineage>
        <taxon>Eukaryota</taxon>
        <taxon>Fungi</taxon>
        <taxon>Dikarya</taxon>
        <taxon>Ascomycota</taxon>
        <taxon>Pezizomycotina</taxon>
        <taxon>Pezizomycetes</taxon>
        <taxon>Pezizales</taxon>
        <taxon>Tuberaceae</taxon>
        <taxon>Choiromyces</taxon>
    </lineage>
</organism>
<accession>A0A3N4JTI0</accession>
<evidence type="ECO:0000256" key="1">
    <source>
        <dbReference type="SAM" id="MobiDB-lite"/>
    </source>
</evidence>